<sequence>MLACHAAGRGRPRPRLITCTVGALAALALLLLCAPAGVAADGEYEVPDPIIKAFSPKGLSVSIPDSEGVELFAFHGNVNRELGEREAGEMSMDIRKKSKEGLWTYQSQRKLKVGDVINYWLYVQRFGRGYERLGQTFYVTELARDPGKVDESEPPKRTPKSGQGQGSSRGSGWRELADKEDKEPALEPTFESRQIIVIEGRPPAAYRPQQSRPPPPPPSYEGGRRK</sequence>
<dbReference type="Gene3D" id="2.60.40.2140">
    <property type="entry name" value="Beta-1,3-glucan-recognition protein, N-terminal domain"/>
    <property type="match status" value="1"/>
</dbReference>
<accession>A0A9C6TWW5</accession>
<dbReference type="KEGG" id="foc:113216876"/>
<dbReference type="Pfam" id="PF15886">
    <property type="entry name" value="CBM39"/>
    <property type="match status" value="1"/>
</dbReference>
<evidence type="ECO:0000256" key="1">
    <source>
        <dbReference type="SAM" id="MobiDB-lite"/>
    </source>
</evidence>
<feature type="chain" id="PRO_5039444268" evidence="2">
    <location>
        <begin position="41"/>
        <end position="226"/>
    </location>
</feature>
<evidence type="ECO:0000259" key="3">
    <source>
        <dbReference type="PROSITE" id="PS51969"/>
    </source>
</evidence>
<dbReference type="AlphaFoldDB" id="A0A9C6TWW5"/>
<organism evidence="4 5">
    <name type="scientific">Frankliniella occidentalis</name>
    <name type="common">Western flower thrips</name>
    <name type="synonym">Euthrips occidentalis</name>
    <dbReference type="NCBI Taxonomy" id="133901"/>
    <lineage>
        <taxon>Eukaryota</taxon>
        <taxon>Metazoa</taxon>
        <taxon>Ecdysozoa</taxon>
        <taxon>Arthropoda</taxon>
        <taxon>Hexapoda</taxon>
        <taxon>Insecta</taxon>
        <taxon>Pterygota</taxon>
        <taxon>Neoptera</taxon>
        <taxon>Paraneoptera</taxon>
        <taxon>Thysanoptera</taxon>
        <taxon>Terebrantia</taxon>
        <taxon>Thripoidea</taxon>
        <taxon>Thripidae</taxon>
        <taxon>Frankliniella</taxon>
    </lineage>
</organism>
<feature type="compositionally biased region" description="Basic and acidic residues" evidence="1">
    <location>
        <begin position="175"/>
        <end position="185"/>
    </location>
</feature>
<evidence type="ECO:0000313" key="4">
    <source>
        <dbReference type="Proteomes" id="UP000504606"/>
    </source>
</evidence>
<dbReference type="OrthoDB" id="4781at2759"/>
<dbReference type="InterPro" id="IPR043030">
    <property type="entry name" value="BGBP_N_sf"/>
</dbReference>
<gene>
    <name evidence="5" type="primary">LOC113216876</name>
</gene>
<dbReference type="Proteomes" id="UP000504606">
    <property type="component" value="Unplaced"/>
</dbReference>
<keyword evidence="4" id="KW-1185">Reference proteome</keyword>
<dbReference type="RefSeq" id="XP_052121645.1">
    <property type="nucleotide sequence ID" value="XM_052265685.1"/>
</dbReference>
<dbReference type="PROSITE" id="PS51969">
    <property type="entry name" value="CBM39"/>
    <property type="match status" value="1"/>
</dbReference>
<evidence type="ECO:0000313" key="5">
    <source>
        <dbReference type="RefSeq" id="XP_052121645.1"/>
    </source>
</evidence>
<dbReference type="GO" id="GO:0030246">
    <property type="term" value="F:carbohydrate binding"/>
    <property type="evidence" value="ECO:0007669"/>
    <property type="project" value="InterPro"/>
</dbReference>
<protein>
    <submittedName>
        <fullName evidence="5">Beta-1,3-glucan-binding protein-like</fullName>
    </submittedName>
</protein>
<feature type="region of interest" description="Disordered" evidence="1">
    <location>
        <begin position="144"/>
        <end position="226"/>
    </location>
</feature>
<feature type="compositionally biased region" description="Basic and acidic residues" evidence="1">
    <location>
        <begin position="144"/>
        <end position="156"/>
    </location>
</feature>
<evidence type="ECO:0000256" key="2">
    <source>
        <dbReference type="SAM" id="SignalP"/>
    </source>
</evidence>
<dbReference type="GeneID" id="113216876"/>
<feature type="signal peptide" evidence="2">
    <location>
        <begin position="1"/>
        <end position="40"/>
    </location>
</feature>
<feature type="domain" description="CBM39" evidence="3">
    <location>
        <begin position="44"/>
        <end position="144"/>
    </location>
</feature>
<name>A0A9C6TWW5_FRAOC</name>
<dbReference type="InterPro" id="IPR031756">
    <property type="entry name" value="BGBP_N"/>
</dbReference>
<keyword evidence="2" id="KW-0732">Signal</keyword>
<reference evidence="5" key="1">
    <citation type="submission" date="2025-08" db="UniProtKB">
        <authorList>
            <consortium name="RefSeq"/>
        </authorList>
    </citation>
    <scope>IDENTIFICATION</scope>
    <source>
        <tissue evidence="5">Whole organism</tissue>
    </source>
</reference>
<proteinExistence type="predicted"/>